<dbReference type="Pfam" id="PF17167">
    <property type="entry name" value="Glyco_hydro_94"/>
    <property type="match status" value="1"/>
</dbReference>
<dbReference type="AlphaFoldDB" id="A0AAW9SCE1"/>
<comment type="caution">
    <text evidence="4">The sequence shown here is derived from an EMBL/GenBank/DDBJ whole genome shotgun (WGS) entry which is preliminary data.</text>
</comment>
<dbReference type="EMBL" id="JBDKWZ010000015">
    <property type="protein sequence ID" value="MEN7550651.1"/>
    <property type="molecule type" value="Genomic_DNA"/>
</dbReference>
<feature type="domain" description="Glycosyl hydrolase 94 catalytic" evidence="3">
    <location>
        <begin position="88"/>
        <end position="364"/>
    </location>
</feature>
<sequence length="442" mass="49776">MRNLLLVTVAAVWMMACGGQKKAENARKATESQVLADSIRSNQSFKTVMEMAKGILKTGFTAGDGYGEVWIRDFNTFLELSCQVQEHTAIKKNLLIFFYFQGEDGNIVDGYIPKEKAHTGGYDYRYSDLAPEYAAHKNTVETDQEASLVQAVWKYVQTTGDKAFLAEKVEDKTVLERLEWSMDFLLKHRYNEEYGLLWGATTADWGDVQPEHDWGVYLTDDTHYAIDIYDNAMFVIAINNFLDLAKDDAGKVTKWEVIRDEIATNTMKHLWNGKKFIPHIYLNGSPFSEDLEEDAIFYHGGTAVAIEAGLLNKEQIQLSLKAMQENVKNSGAASIGLTLYPTYPEGSFKNKGMGPYSYQNGGDWTWFGGRMIQALITHGFVKEAYQELLPMTDRVVANKGFFEWYTVDNQPKGSGIFRGSAGVLAKSIMMLEEWAGTVESQP</sequence>
<evidence type="ECO:0000256" key="1">
    <source>
        <dbReference type="ARBA" id="ARBA00022676"/>
    </source>
</evidence>
<dbReference type="SUPFAM" id="SSF48208">
    <property type="entry name" value="Six-hairpin glycosidases"/>
    <property type="match status" value="1"/>
</dbReference>
<evidence type="ECO:0000313" key="4">
    <source>
        <dbReference type="EMBL" id="MEN7550651.1"/>
    </source>
</evidence>
<dbReference type="PROSITE" id="PS51257">
    <property type="entry name" value="PROKAR_LIPOPROTEIN"/>
    <property type="match status" value="1"/>
</dbReference>
<dbReference type="GO" id="GO:0005975">
    <property type="term" value="P:carbohydrate metabolic process"/>
    <property type="evidence" value="ECO:0007669"/>
    <property type="project" value="InterPro"/>
</dbReference>
<proteinExistence type="predicted"/>
<dbReference type="Gene3D" id="1.50.10.10">
    <property type="match status" value="1"/>
</dbReference>
<organism evidence="4 5">
    <name type="scientific">Rapidithrix thailandica</name>
    <dbReference type="NCBI Taxonomy" id="413964"/>
    <lineage>
        <taxon>Bacteria</taxon>
        <taxon>Pseudomonadati</taxon>
        <taxon>Bacteroidota</taxon>
        <taxon>Cytophagia</taxon>
        <taxon>Cytophagales</taxon>
        <taxon>Flammeovirgaceae</taxon>
        <taxon>Rapidithrix</taxon>
    </lineage>
</organism>
<accession>A0AAW9SCE1</accession>
<protein>
    <recommendedName>
        <fullName evidence="3">Glycosyl hydrolase 94 catalytic domain-containing protein</fullName>
    </recommendedName>
</protein>
<evidence type="ECO:0000256" key="2">
    <source>
        <dbReference type="ARBA" id="ARBA00022679"/>
    </source>
</evidence>
<gene>
    <name evidence="4" type="ORF">AAG747_22215</name>
</gene>
<dbReference type="Proteomes" id="UP001403385">
    <property type="component" value="Unassembled WGS sequence"/>
</dbReference>
<keyword evidence="1" id="KW-0328">Glycosyltransferase</keyword>
<evidence type="ECO:0000259" key="3">
    <source>
        <dbReference type="Pfam" id="PF17167"/>
    </source>
</evidence>
<dbReference type="InterPro" id="IPR033432">
    <property type="entry name" value="GH94_catalytic"/>
</dbReference>
<dbReference type="GO" id="GO:0016757">
    <property type="term" value="F:glycosyltransferase activity"/>
    <property type="evidence" value="ECO:0007669"/>
    <property type="project" value="UniProtKB-KW"/>
</dbReference>
<keyword evidence="2" id="KW-0808">Transferase</keyword>
<dbReference type="InterPro" id="IPR008928">
    <property type="entry name" value="6-hairpin_glycosidase_sf"/>
</dbReference>
<dbReference type="RefSeq" id="WP_346823433.1">
    <property type="nucleotide sequence ID" value="NZ_JBDKWZ010000015.1"/>
</dbReference>
<dbReference type="InterPro" id="IPR012341">
    <property type="entry name" value="6hp_glycosidase-like_sf"/>
</dbReference>
<keyword evidence="5" id="KW-1185">Reference proteome</keyword>
<name>A0AAW9SCE1_9BACT</name>
<reference evidence="4 5" key="1">
    <citation type="submission" date="2024-04" db="EMBL/GenBank/DDBJ databases">
        <title>Novel genus in family Flammeovirgaceae.</title>
        <authorList>
            <person name="Nguyen T.H."/>
            <person name="Vuong T.Q."/>
            <person name="Le H."/>
            <person name="Kim S.-G."/>
        </authorList>
    </citation>
    <scope>NUCLEOTIDE SEQUENCE [LARGE SCALE GENOMIC DNA]</scope>
    <source>
        <strain evidence="4 5">JCM 23209</strain>
    </source>
</reference>
<evidence type="ECO:0000313" key="5">
    <source>
        <dbReference type="Proteomes" id="UP001403385"/>
    </source>
</evidence>